<gene>
    <name evidence="7" type="ORF">EIP91_000356</name>
</gene>
<comment type="similarity">
    <text evidence="1">Belongs to the aldo/keto reductase family.</text>
</comment>
<dbReference type="PANTHER" id="PTHR43827:SF13">
    <property type="entry name" value="ALDO_KETO REDUCTASE FAMILY PROTEIN"/>
    <property type="match status" value="1"/>
</dbReference>
<dbReference type="CDD" id="cd19071">
    <property type="entry name" value="AKR_AKR1-5-like"/>
    <property type="match status" value="1"/>
</dbReference>
<dbReference type="EMBL" id="RWJN01000105">
    <property type="protein sequence ID" value="TCD67227.1"/>
    <property type="molecule type" value="Genomic_DNA"/>
</dbReference>
<dbReference type="PROSITE" id="PS00798">
    <property type="entry name" value="ALDOKETO_REDUCTASE_1"/>
    <property type="match status" value="1"/>
</dbReference>
<evidence type="ECO:0000259" key="6">
    <source>
        <dbReference type="Pfam" id="PF00248"/>
    </source>
</evidence>
<evidence type="ECO:0000256" key="1">
    <source>
        <dbReference type="ARBA" id="ARBA00007905"/>
    </source>
</evidence>
<dbReference type="Gene3D" id="3.20.20.100">
    <property type="entry name" value="NADP-dependent oxidoreductase domain"/>
    <property type="match status" value="1"/>
</dbReference>
<dbReference type="PRINTS" id="PR00069">
    <property type="entry name" value="ALDKETRDTASE"/>
</dbReference>
<dbReference type="PANTHER" id="PTHR43827">
    <property type="entry name" value="2,5-DIKETO-D-GLUCONIC ACID REDUCTASE"/>
    <property type="match status" value="1"/>
</dbReference>
<keyword evidence="2" id="KW-0560">Oxidoreductase</keyword>
<protein>
    <recommendedName>
        <fullName evidence="6">NADP-dependent oxidoreductase domain-containing protein</fullName>
    </recommendedName>
</protein>
<sequence>MSALNLQSTLQLLSGYEIPCLGFGIGISFNNTEAVQTLSKPVVLEALKVGYRHVDTARMYHNEGAVGEAVRESGVPREDVFITSKVPASERPSTSIEESLKAFQFEYVDLYLLHSPASGREARLSAWRELLEAKRAGKIRSAGVSSFNVHHLEELRNAGLELPSVNQIELHPLCQQRPIVEYCQSHGIRIEAFCPIIRGNMDHPVFTRIAHKHSKDTAQILLRWSLQHGFVPLPRSTNPMRILSNSQVFDFELDEEDMEALDGLDRGKEGAVSWNPVDTA</sequence>
<dbReference type="Proteomes" id="UP000292702">
    <property type="component" value="Unassembled WGS sequence"/>
</dbReference>
<feature type="binding site" evidence="4">
    <location>
        <position position="114"/>
    </location>
    <ligand>
        <name>substrate</name>
    </ligand>
</feature>
<evidence type="ECO:0000256" key="4">
    <source>
        <dbReference type="PIRSR" id="PIRSR000097-2"/>
    </source>
</evidence>
<dbReference type="AlphaFoldDB" id="A0A4V2MWR1"/>
<proteinExistence type="inferred from homology"/>
<feature type="domain" description="NADP-dependent oxidoreductase" evidence="6">
    <location>
        <begin position="33"/>
        <end position="265"/>
    </location>
</feature>
<reference evidence="7 8" key="1">
    <citation type="submission" date="2018-11" db="EMBL/GenBank/DDBJ databases">
        <title>Genome assembly of Steccherinum ochraceum LE-BIN_3174, the white-rot fungus of the Steccherinaceae family (The Residual Polyporoid clade, Polyporales, Basidiomycota).</title>
        <authorList>
            <person name="Fedorova T.V."/>
            <person name="Glazunova O.A."/>
            <person name="Landesman E.O."/>
            <person name="Moiseenko K.V."/>
            <person name="Psurtseva N.V."/>
            <person name="Savinova O.S."/>
            <person name="Shakhova N.V."/>
            <person name="Tyazhelova T.V."/>
            <person name="Vasina D.V."/>
        </authorList>
    </citation>
    <scope>NUCLEOTIDE SEQUENCE [LARGE SCALE GENOMIC DNA]</scope>
    <source>
        <strain evidence="7 8">LE-BIN_3174</strain>
    </source>
</reference>
<name>A0A4V2MWR1_9APHY</name>
<comment type="caution">
    <text evidence="7">The sequence shown here is derived from an EMBL/GenBank/DDBJ whole genome shotgun (WGS) entry which is preliminary data.</text>
</comment>
<keyword evidence="8" id="KW-1185">Reference proteome</keyword>
<dbReference type="Pfam" id="PF00248">
    <property type="entry name" value="Aldo_ket_red"/>
    <property type="match status" value="1"/>
</dbReference>
<dbReference type="GO" id="GO:0016491">
    <property type="term" value="F:oxidoreductase activity"/>
    <property type="evidence" value="ECO:0007669"/>
    <property type="project" value="UniProtKB-KW"/>
</dbReference>
<evidence type="ECO:0000256" key="5">
    <source>
        <dbReference type="PIRSR" id="PIRSR000097-3"/>
    </source>
</evidence>
<dbReference type="InterPro" id="IPR023210">
    <property type="entry name" value="NADP_OxRdtase_dom"/>
</dbReference>
<dbReference type="SUPFAM" id="SSF51430">
    <property type="entry name" value="NAD(P)-linked oxidoreductase"/>
    <property type="match status" value="1"/>
</dbReference>
<evidence type="ECO:0000256" key="2">
    <source>
        <dbReference type="ARBA" id="ARBA00023002"/>
    </source>
</evidence>
<dbReference type="PROSITE" id="PS00063">
    <property type="entry name" value="ALDOKETO_REDUCTASE_3"/>
    <property type="match status" value="1"/>
</dbReference>
<feature type="site" description="Lowers pKa of active site Tyr" evidence="5">
    <location>
        <position position="85"/>
    </location>
</feature>
<dbReference type="FunFam" id="3.20.20.100:FF:000015">
    <property type="entry name" value="Oxidoreductase, aldo/keto reductase family"/>
    <property type="match status" value="1"/>
</dbReference>
<dbReference type="InterPro" id="IPR036812">
    <property type="entry name" value="NAD(P)_OxRdtase_dom_sf"/>
</dbReference>
<evidence type="ECO:0000313" key="8">
    <source>
        <dbReference type="Proteomes" id="UP000292702"/>
    </source>
</evidence>
<dbReference type="InterPro" id="IPR018170">
    <property type="entry name" value="Aldo/ket_reductase_CS"/>
</dbReference>
<feature type="active site" description="Proton donor" evidence="3">
    <location>
        <position position="60"/>
    </location>
</feature>
<dbReference type="OrthoDB" id="416253at2759"/>
<dbReference type="PIRSF" id="PIRSF000097">
    <property type="entry name" value="AKR"/>
    <property type="match status" value="1"/>
</dbReference>
<evidence type="ECO:0000256" key="3">
    <source>
        <dbReference type="PIRSR" id="PIRSR000097-1"/>
    </source>
</evidence>
<evidence type="ECO:0000313" key="7">
    <source>
        <dbReference type="EMBL" id="TCD67227.1"/>
    </source>
</evidence>
<accession>A0A4V2MWR1</accession>
<organism evidence="7 8">
    <name type="scientific">Steccherinum ochraceum</name>
    <dbReference type="NCBI Taxonomy" id="92696"/>
    <lineage>
        <taxon>Eukaryota</taxon>
        <taxon>Fungi</taxon>
        <taxon>Dikarya</taxon>
        <taxon>Basidiomycota</taxon>
        <taxon>Agaricomycotina</taxon>
        <taxon>Agaricomycetes</taxon>
        <taxon>Polyporales</taxon>
        <taxon>Steccherinaceae</taxon>
        <taxon>Steccherinum</taxon>
    </lineage>
</organism>
<dbReference type="STRING" id="92696.A0A4V2MWR1"/>
<dbReference type="InterPro" id="IPR020471">
    <property type="entry name" value="AKR"/>
</dbReference>